<sequence length="298" mass="33137">MKNANILVPIDFSELSYKALESAVTFAKLFDGAITPFHSYVSMSDVDIPETSKSSEKLFKDHEQLEKKLAAKLDQKASQYVDSEFLNKGMIQVGNPADAIIEAAQNFDLIVMTTHGRTGFSRLIMGSVAEKVIRFAPVPVVVVEEKSSIAPLEKILLTTDFSEYSLKAVPFARSIAEASKARLDIIHVVSFEQFGSIPQIQAATDTKKKQMRELVEERFSDMKDLVKTDVVSTQRSIHEKITKIVHKGEYNLVIMATIGRTGLEYLRLGSTASNVVRHVENAVFTVNPRRLKGADKKS</sequence>
<dbReference type="Proteomes" id="UP000673975">
    <property type="component" value="Unassembled WGS sequence"/>
</dbReference>
<dbReference type="Gene3D" id="3.40.50.620">
    <property type="entry name" value="HUPs"/>
    <property type="match status" value="2"/>
</dbReference>
<dbReference type="PRINTS" id="PR01438">
    <property type="entry name" value="UNVRSLSTRESS"/>
</dbReference>
<dbReference type="InterPro" id="IPR006016">
    <property type="entry name" value="UspA"/>
</dbReference>
<organism evidence="3 4">
    <name type="scientific">Natronogracilivirga saccharolytica</name>
    <dbReference type="NCBI Taxonomy" id="2812953"/>
    <lineage>
        <taxon>Bacteria</taxon>
        <taxon>Pseudomonadati</taxon>
        <taxon>Balneolota</taxon>
        <taxon>Balneolia</taxon>
        <taxon>Balneolales</taxon>
        <taxon>Cyclonatronaceae</taxon>
        <taxon>Natronogracilivirga</taxon>
    </lineage>
</organism>
<keyword evidence="4" id="KW-1185">Reference proteome</keyword>
<evidence type="ECO:0000256" key="1">
    <source>
        <dbReference type="ARBA" id="ARBA00008791"/>
    </source>
</evidence>
<dbReference type="PANTHER" id="PTHR46268:SF6">
    <property type="entry name" value="UNIVERSAL STRESS PROTEIN UP12"/>
    <property type="match status" value="1"/>
</dbReference>
<accession>A0A8J7UXR6</accession>
<feature type="domain" description="UspA" evidence="2">
    <location>
        <begin position="153"/>
        <end position="286"/>
    </location>
</feature>
<name>A0A8J7UXR6_9BACT</name>
<dbReference type="PANTHER" id="PTHR46268">
    <property type="entry name" value="STRESS RESPONSE PROTEIN NHAX"/>
    <property type="match status" value="1"/>
</dbReference>
<dbReference type="AlphaFoldDB" id="A0A8J7UXR6"/>
<dbReference type="RefSeq" id="WP_210513084.1">
    <property type="nucleotide sequence ID" value="NZ_JAFIDN010000012.1"/>
</dbReference>
<dbReference type="EMBL" id="JAFIDN010000012">
    <property type="protein sequence ID" value="MBP3193629.1"/>
    <property type="molecule type" value="Genomic_DNA"/>
</dbReference>
<feature type="domain" description="UspA" evidence="2">
    <location>
        <begin position="5"/>
        <end position="143"/>
    </location>
</feature>
<dbReference type="SUPFAM" id="SSF52402">
    <property type="entry name" value="Adenine nucleotide alpha hydrolases-like"/>
    <property type="match status" value="2"/>
</dbReference>
<evidence type="ECO:0000259" key="2">
    <source>
        <dbReference type="Pfam" id="PF00582"/>
    </source>
</evidence>
<protein>
    <submittedName>
        <fullName evidence="3">Universal stress protein</fullName>
    </submittedName>
</protein>
<dbReference type="Pfam" id="PF00582">
    <property type="entry name" value="Usp"/>
    <property type="match status" value="2"/>
</dbReference>
<comment type="similarity">
    <text evidence="1">Belongs to the universal stress protein A family.</text>
</comment>
<gene>
    <name evidence="3" type="ORF">NATSA_13210</name>
</gene>
<dbReference type="CDD" id="cd00293">
    <property type="entry name" value="USP-like"/>
    <property type="match status" value="2"/>
</dbReference>
<comment type="caution">
    <text evidence="3">The sequence shown here is derived from an EMBL/GenBank/DDBJ whole genome shotgun (WGS) entry which is preliminary data.</text>
</comment>
<reference evidence="3" key="1">
    <citation type="submission" date="2021-02" db="EMBL/GenBank/DDBJ databases">
        <title>Natronogracilivirga saccharolytica gen. nov. sp. nov. a new anaerobic, haloalkiliphilic carbohydrate-fermenting bacterium from soda lake and proposing of Cyclonatronumiaceae fam. nov. in the phylum Balneolaeota.</title>
        <authorList>
            <person name="Zhilina T.N."/>
            <person name="Sorokin D.Y."/>
            <person name="Zavarzina D.G."/>
            <person name="Toshchakov S.V."/>
            <person name="Kublanov I.V."/>
        </authorList>
    </citation>
    <scope>NUCLEOTIDE SEQUENCE</scope>
    <source>
        <strain evidence="3">Z-1702</strain>
    </source>
</reference>
<evidence type="ECO:0000313" key="3">
    <source>
        <dbReference type="EMBL" id="MBP3193629.1"/>
    </source>
</evidence>
<evidence type="ECO:0000313" key="4">
    <source>
        <dbReference type="Proteomes" id="UP000673975"/>
    </source>
</evidence>
<proteinExistence type="inferred from homology"/>
<dbReference type="InterPro" id="IPR014729">
    <property type="entry name" value="Rossmann-like_a/b/a_fold"/>
</dbReference>
<dbReference type="InterPro" id="IPR006015">
    <property type="entry name" value="Universal_stress_UspA"/>
</dbReference>